<dbReference type="Gene3D" id="3.40.47.10">
    <property type="match status" value="2"/>
</dbReference>
<gene>
    <name evidence="4" type="ORF">GA0070623_1889</name>
</gene>
<dbReference type="PANTHER" id="PTHR34069">
    <property type="entry name" value="3-OXOACYL-[ACYL-CARRIER-PROTEIN] SYNTHASE 3"/>
    <property type="match status" value="1"/>
</dbReference>
<evidence type="ECO:0000313" key="5">
    <source>
        <dbReference type="Proteomes" id="UP000198226"/>
    </source>
</evidence>
<dbReference type="SUPFAM" id="SSF53901">
    <property type="entry name" value="Thiolase-like"/>
    <property type="match status" value="1"/>
</dbReference>
<keyword evidence="5" id="KW-1185">Reference proteome</keyword>
<feature type="domain" description="Beta-ketoacyl-[acyl-carrier-protein] synthase III C-terminal" evidence="3">
    <location>
        <begin position="223"/>
        <end position="313"/>
    </location>
</feature>
<dbReference type="Proteomes" id="UP000198226">
    <property type="component" value="Chromosome I"/>
</dbReference>
<dbReference type="GO" id="GO:0016746">
    <property type="term" value="F:acyltransferase activity"/>
    <property type="evidence" value="ECO:0007669"/>
    <property type="project" value="UniProtKB-KW"/>
</dbReference>
<dbReference type="OrthoDB" id="2636646at2"/>
<dbReference type="EMBL" id="LT607752">
    <property type="protein sequence ID" value="SCG51109.1"/>
    <property type="molecule type" value="Genomic_DNA"/>
</dbReference>
<evidence type="ECO:0000313" key="4">
    <source>
        <dbReference type="EMBL" id="SCG51109.1"/>
    </source>
</evidence>
<name>A0A125Q1T5_9ACTN</name>
<evidence type="ECO:0000256" key="2">
    <source>
        <dbReference type="ARBA" id="ARBA00023315"/>
    </source>
</evidence>
<accession>A0A125Q1T5</accession>
<proteinExistence type="predicted"/>
<dbReference type="AlphaFoldDB" id="A0A125Q1T5"/>
<organism evidence="4 5">
    <name type="scientific">Micromonospora rifamycinica</name>
    <dbReference type="NCBI Taxonomy" id="291594"/>
    <lineage>
        <taxon>Bacteria</taxon>
        <taxon>Bacillati</taxon>
        <taxon>Actinomycetota</taxon>
        <taxon>Actinomycetes</taxon>
        <taxon>Micromonosporales</taxon>
        <taxon>Micromonosporaceae</taxon>
        <taxon>Micromonospora</taxon>
    </lineage>
</organism>
<evidence type="ECO:0000256" key="1">
    <source>
        <dbReference type="ARBA" id="ARBA00022679"/>
    </source>
</evidence>
<dbReference type="InterPro" id="IPR013747">
    <property type="entry name" value="ACP_syn_III_C"/>
</dbReference>
<dbReference type="Pfam" id="PF08541">
    <property type="entry name" value="ACP_syn_III_C"/>
    <property type="match status" value="1"/>
</dbReference>
<keyword evidence="2" id="KW-0012">Acyltransferase</keyword>
<dbReference type="PANTHER" id="PTHR34069:SF2">
    <property type="entry name" value="BETA-KETOACYL-[ACYL-CARRIER-PROTEIN] SYNTHASE III"/>
    <property type="match status" value="1"/>
</dbReference>
<dbReference type="InterPro" id="IPR016039">
    <property type="entry name" value="Thiolase-like"/>
</dbReference>
<evidence type="ECO:0000259" key="3">
    <source>
        <dbReference type="Pfam" id="PF08541"/>
    </source>
</evidence>
<dbReference type="GO" id="GO:0044550">
    <property type="term" value="P:secondary metabolite biosynthetic process"/>
    <property type="evidence" value="ECO:0007669"/>
    <property type="project" value="TreeGrafter"/>
</dbReference>
<keyword evidence="1" id="KW-0808">Transferase</keyword>
<reference evidence="5" key="1">
    <citation type="submission" date="2016-06" db="EMBL/GenBank/DDBJ databases">
        <authorList>
            <person name="Varghese N."/>
            <person name="Submissions Spin"/>
        </authorList>
    </citation>
    <scope>NUCLEOTIDE SEQUENCE [LARGE SCALE GENOMIC DNA]</scope>
    <source>
        <strain evidence="5">DSM 44983</strain>
    </source>
</reference>
<sequence length="315" mass="33882">MTALDAVSVHLPQRRVPIESLAGPLGLTEMQVRLFRRFHGLDQVRRDPDLSLHDLLLGAATRLAALRGQEHRVRFVLYGRAFPVVVPYPANPLHDVCRALGLGHAVALTLTQQSCASALLAIELAGRLLAAEPAARPGPGEGPLALVLTGEKAFTRDAEFIPETSIFSEGASACLVSTDGPRDRLLGYACAQRGEFDVAGGASGAQFQREYRPALAEVIGRALAEAGVALDDVRLVLPHNVNVVTWQRLCRLLGFPRDRVLLDNVRETGHVFCADAFVNYRTACERGLLRPGDHYLVAAVGAGDGATFAAMVFTH</sequence>
<protein>
    <submittedName>
        <fullName evidence="4">3-oxoacyl-[acyl-carrier-protein] synthase-3</fullName>
    </submittedName>
</protein>